<keyword evidence="3" id="KW-1185">Reference proteome</keyword>
<evidence type="ECO:0000313" key="2">
    <source>
        <dbReference type="EMBL" id="OJD25927.1"/>
    </source>
</evidence>
<dbReference type="Proteomes" id="UP000242791">
    <property type="component" value="Unassembled WGS sequence"/>
</dbReference>
<evidence type="ECO:0000313" key="3">
    <source>
        <dbReference type="Proteomes" id="UP000242791"/>
    </source>
</evidence>
<organism evidence="2 3">
    <name type="scientific">Blastomyces percursus</name>
    <dbReference type="NCBI Taxonomy" id="1658174"/>
    <lineage>
        <taxon>Eukaryota</taxon>
        <taxon>Fungi</taxon>
        <taxon>Dikarya</taxon>
        <taxon>Ascomycota</taxon>
        <taxon>Pezizomycotina</taxon>
        <taxon>Eurotiomycetes</taxon>
        <taxon>Eurotiomycetidae</taxon>
        <taxon>Onygenales</taxon>
        <taxon>Ajellomycetaceae</taxon>
        <taxon>Blastomyces</taxon>
    </lineage>
</organism>
<dbReference type="STRING" id="1658174.A0A1J9RBN2"/>
<feature type="region of interest" description="Disordered" evidence="1">
    <location>
        <begin position="56"/>
        <end position="77"/>
    </location>
</feature>
<reference evidence="2 3" key="1">
    <citation type="submission" date="2015-08" db="EMBL/GenBank/DDBJ databases">
        <title>Emmonsia species relationships and genome sequence.</title>
        <authorList>
            <person name="Cuomo C.A."/>
            <person name="Schwartz I.S."/>
            <person name="Kenyon C."/>
            <person name="De Hoog G.S."/>
            <person name="Govender N.P."/>
            <person name="Botha A."/>
            <person name="Moreno L."/>
            <person name="De Vries M."/>
            <person name="Munoz J.F."/>
            <person name="Stielow J.B."/>
        </authorList>
    </citation>
    <scope>NUCLEOTIDE SEQUENCE [LARGE SCALE GENOMIC DNA]</scope>
    <source>
        <strain evidence="2 3">EI222</strain>
    </source>
</reference>
<dbReference type="AlphaFoldDB" id="A0A1J9RBN2"/>
<proteinExistence type="predicted"/>
<dbReference type="VEuPathDB" id="FungiDB:ACJ73_02703"/>
<feature type="compositionally biased region" description="Polar residues" evidence="1">
    <location>
        <begin position="56"/>
        <end position="71"/>
    </location>
</feature>
<dbReference type="OrthoDB" id="4646997at2759"/>
<gene>
    <name evidence="2" type="ORF">ACJ73_02703</name>
</gene>
<sequence>MVRGDYRQSESQTTSFQSEDPGVLRHAIPHRLLMDSTSGRSQLRLDSWPARIDSSHSFQTGRHAASDSSFNPKRVQGPSKTTAWISLEGGVAMCITACGDGSSESCTTHNCFDRTETTVSFSCLKTMLEKCSQPSTPPRLPTPPPDSLKISYYPAGNKIPYATAGIHSRGQLKAVDCNKLWMREGIYNNQTLGRVLLVEGVQQLFACRVLCKQPSNMLSILADRFHSECEVGVHPCIDSLIQGPREEAMTLAQMAELQIMRAYELESLDQPVTKDGPFIQYRDERLAYTYDPVERKGFEAIDDGGV</sequence>
<comment type="caution">
    <text evidence="2">The sequence shown here is derived from an EMBL/GenBank/DDBJ whole genome shotgun (WGS) entry which is preliminary data.</text>
</comment>
<evidence type="ECO:0000256" key="1">
    <source>
        <dbReference type="SAM" id="MobiDB-lite"/>
    </source>
</evidence>
<accession>A0A1J9RBN2</accession>
<dbReference type="EMBL" id="LGTZ01000298">
    <property type="protein sequence ID" value="OJD25927.1"/>
    <property type="molecule type" value="Genomic_DNA"/>
</dbReference>
<name>A0A1J9RBN2_9EURO</name>
<feature type="compositionally biased region" description="Low complexity" evidence="1">
    <location>
        <begin position="9"/>
        <end position="19"/>
    </location>
</feature>
<feature type="region of interest" description="Disordered" evidence="1">
    <location>
        <begin position="1"/>
        <end position="22"/>
    </location>
</feature>
<protein>
    <submittedName>
        <fullName evidence="2">Uncharacterized protein</fullName>
    </submittedName>
</protein>